<feature type="chain" id="PRO_5043426146" description="Outer membrane protein beta-barrel domain-containing protein" evidence="1">
    <location>
        <begin position="21"/>
        <end position="209"/>
    </location>
</feature>
<dbReference type="RefSeq" id="WP_338393066.1">
    <property type="nucleotide sequence ID" value="NZ_AP025314.1"/>
</dbReference>
<accession>A0AAU9CIE1</accession>
<dbReference type="AlphaFoldDB" id="A0AAU9CIE1"/>
<dbReference type="InterPro" id="IPR011250">
    <property type="entry name" value="OMP/PagP_B-barrel"/>
</dbReference>
<dbReference type="SUPFAM" id="SSF56925">
    <property type="entry name" value="OMPA-like"/>
    <property type="match status" value="1"/>
</dbReference>
<feature type="signal peptide" evidence="1">
    <location>
        <begin position="1"/>
        <end position="20"/>
    </location>
</feature>
<evidence type="ECO:0000313" key="4">
    <source>
        <dbReference type="Proteomes" id="UP001348817"/>
    </source>
</evidence>
<name>A0AAU9CIE1_9BACT</name>
<evidence type="ECO:0000256" key="1">
    <source>
        <dbReference type="SAM" id="SignalP"/>
    </source>
</evidence>
<gene>
    <name evidence="3" type="ORF">FUAX_01900</name>
</gene>
<organism evidence="3 4">
    <name type="scientific">Fulvitalea axinellae</name>
    <dbReference type="NCBI Taxonomy" id="1182444"/>
    <lineage>
        <taxon>Bacteria</taxon>
        <taxon>Pseudomonadati</taxon>
        <taxon>Bacteroidota</taxon>
        <taxon>Cytophagia</taxon>
        <taxon>Cytophagales</taxon>
        <taxon>Persicobacteraceae</taxon>
        <taxon>Fulvitalea</taxon>
    </lineage>
</organism>
<reference evidence="3 4" key="1">
    <citation type="submission" date="2021-12" db="EMBL/GenBank/DDBJ databases">
        <title>Genome sequencing of bacteria with rrn-lacking chromosome and rrn-plasmid.</title>
        <authorList>
            <person name="Anda M."/>
            <person name="Iwasaki W."/>
        </authorList>
    </citation>
    <scope>NUCLEOTIDE SEQUENCE [LARGE SCALE GENOMIC DNA]</scope>
    <source>
        <strain evidence="3 4">DSM 100852</strain>
    </source>
</reference>
<protein>
    <recommendedName>
        <fullName evidence="2">Outer membrane protein beta-barrel domain-containing protein</fullName>
    </recommendedName>
</protein>
<dbReference type="Gene3D" id="2.40.160.60">
    <property type="entry name" value="Outer membrane protein transport protein (OMPP1/FadL/TodX)"/>
    <property type="match status" value="1"/>
</dbReference>
<dbReference type="Proteomes" id="UP001348817">
    <property type="component" value="Chromosome"/>
</dbReference>
<keyword evidence="1" id="KW-0732">Signal</keyword>
<evidence type="ECO:0000313" key="3">
    <source>
        <dbReference type="EMBL" id="BDD07758.1"/>
    </source>
</evidence>
<dbReference type="InterPro" id="IPR025665">
    <property type="entry name" value="Beta-barrel_OMP_2"/>
</dbReference>
<sequence length="209" mass="23049">MKKFTLVLAAVLFAATFAHAQFFTFGVKGGLSTSYVRFDNATSGNYTIKDDGNSFGYHAGIFAKVSLLGIFVQPEFYYSESGGDIKVSDGMITETGKIKYQKFDLPVMVGFKFLVFRVNAGPVFTLILDQSIKDLPSAFKDVKQNYNDATVGFQAGLGLDFLKRFTLDARYEGNLSKLGKSFSLPGGGHVNSDLRNNQFIFSLGYKLIR</sequence>
<dbReference type="KEGG" id="fax:FUAX_01900"/>
<keyword evidence="4" id="KW-1185">Reference proteome</keyword>
<dbReference type="EMBL" id="AP025314">
    <property type="protein sequence ID" value="BDD07758.1"/>
    <property type="molecule type" value="Genomic_DNA"/>
</dbReference>
<feature type="domain" description="Outer membrane protein beta-barrel" evidence="2">
    <location>
        <begin position="22"/>
        <end position="177"/>
    </location>
</feature>
<evidence type="ECO:0000259" key="2">
    <source>
        <dbReference type="Pfam" id="PF13568"/>
    </source>
</evidence>
<proteinExistence type="predicted"/>
<dbReference type="Pfam" id="PF13568">
    <property type="entry name" value="OMP_b-brl_2"/>
    <property type="match status" value="1"/>
</dbReference>